<dbReference type="RefSeq" id="WP_379908840.1">
    <property type="nucleotide sequence ID" value="NZ_JBHSWE010000001.1"/>
</dbReference>
<sequence>MTRESRLHILLLSDGLPGHANQARGLVQWLSSRYRVDCIEIGVQLRMRALARLLLPWLLRMGRPGAALAARFYDVPKSALDRPQLIISAGGNTSFLNVALSRKWRVPNIFLGSKRRLRSDDFAAHLTLEPTGEPHNIIMELVPTPTDVEAQREAGGALRRELNVAAGEKLYALVIGGNGAGFDYDEGAWQQLARLVAELSARDRCRWLLTTSRRTGVAAETVLKANLDEGLLADAVWWHEAPRKVMSAYLGAADAVFVTADSMSMINECIASGKPTLLLEPPGAQPDARYRGAMERFIAANYCRHHRLGQPLPMVDAQAPACRDIRDRLLDALARQLALDS</sequence>
<dbReference type="InterPro" id="IPR009367">
    <property type="entry name" value="Elm1-like"/>
</dbReference>
<comment type="caution">
    <text evidence="1">The sequence shown here is derived from an EMBL/GenBank/DDBJ whole genome shotgun (WGS) entry which is preliminary data.</text>
</comment>
<name>A0ABW1ZYS2_9GAMM</name>
<proteinExistence type="predicted"/>
<dbReference type="SUPFAM" id="SSF53756">
    <property type="entry name" value="UDP-Glycosyltransferase/glycogen phosphorylase"/>
    <property type="match status" value="1"/>
</dbReference>
<evidence type="ECO:0000313" key="2">
    <source>
        <dbReference type="Proteomes" id="UP001596422"/>
    </source>
</evidence>
<dbReference type="EMBL" id="JBHSWE010000001">
    <property type="protein sequence ID" value="MFC6670337.1"/>
    <property type="molecule type" value="Genomic_DNA"/>
</dbReference>
<reference evidence="2" key="1">
    <citation type="journal article" date="2019" name="Int. J. Syst. Evol. Microbiol.">
        <title>The Global Catalogue of Microorganisms (GCM) 10K type strain sequencing project: providing services to taxonomists for standard genome sequencing and annotation.</title>
        <authorList>
            <consortium name="The Broad Institute Genomics Platform"/>
            <consortium name="The Broad Institute Genome Sequencing Center for Infectious Disease"/>
            <person name="Wu L."/>
            <person name="Ma J."/>
        </authorList>
    </citation>
    <scope>NUCLEOTIDE SEQUENCE [LARGE SCALE GENOMIC DNA]</scope>
    <source>
        <strain evidence="2">NBRC 111756</strain>
    </source>
</reference>
<gene>
    <name evidence="1" type="ORF">ACFQDL_09780</name>
</gene>
<evidence type="ECO:0000313" key="1">
    <source>
        <dbReference type="EMBL" id="MFC6670337.1"/>
    </source>
</evidence>
<dbReference type="Proteomes" id="UP001596422">
    <property type="component" value="Unassembled WGS sequence"/>
</dbReference>
<protein>
    <submittedName>
        <fullName evidence="1">ELM1/GtrOC1 family putative glycosyltransferase</fullName>
    </submittedName>
</protein>
<organism evidence="1 2">
    <name type="scientific">Marinobacterium aestuariivivens</name>
    <dbReference type="NCBI Taxonomy" id="1698799"/>
    <lineage>
        <taxon>Bacteria</taxon>
        <taxon>Pseudomonadati</taxon>
        <taxon>Pseudomonadota</taxon>
        <taxon>Gammaproteobacteria</taxon>
        <taxon>Oceanospirillales</taxon>
        <taxon>Oceanospirillaceae</taxon>
        <taxon>Marinobacterium</taxon>
    </lineage>
</organism>
<dbReference type="Pfam" id="PF06258">
    <property type="entry name" value="Mito_fiss_Elm1"/>
    <property type="match status" value="1"/>
</dbReference>
<accession>A0ABW1ZYS2</accession>
<keyword evidence="2" id="KW-1185">Reference proteome</keyword>